<accession>R8BDN3</accession>
<dbReference type="eggNOG" id="KOG4197">
    <property type="taxonomic scope" value="Eukaryota"/>
</dbReference>
<dbReference type="RefSeq" id="XP_007917559.1">
    <property type="nucleotide sequence ID" value="XM_007919368.1"/>
</dbReference>
<dbReference type="OrthoDB" id="185373at2759"/>
<dbReference type="GeneID" id="19327530"/>
<dbReference type="AlphaFoldDB" id="R8BDN3"/>
<organism evidence="2 3">
    <name type="scientific">Phaeoacremonium minimum (strain UCR-PA7)</name>
    <name type="common">Esca disease fungus</name>
    <name type="synonym">Togninia minima</name>
    <dbReference type="NCBI Taxonomy" id="1286976"/>
    <lineage>
        <taxon>Eukaryota</taxon>
        <taxon>Fungi</taxon>
        <taxon>Dikarya</taxon>
        <taxon>Ascomycota</taxon>
        <taxon>Pezizomycotina</taxon>
        <taxon>Sordariomycetes</taxon>
        <taxon>Sordariomycetidae</taxon>
        <taxon>Togniniales</taxon>
        <taxon>Togniniaceae</taxon>
        <taxon>Phaeoacremonium</taxon>
    </lineage>
</organism>
<dbReference type="Proteomes" id="UP000014074">
    <property type="component" value="Unassembled WGS sequence"/>
</dbReference>
<keyword evidence="3" id="KW-1185">Reference proteome</keyword>
<evidence type="ECO:0000313" key="3">
    <source>
        <dbReference type="Proteomes" id="UP000014074"/>
    </source>
</evidence>
<dbReference type="HOGENOM" id="CLU_888990_0_0_1"/>
<sequence>MPLELLSAILYSDFCENKFDKVRDTWTAIWDGARKIATPPGGKPGILPRYQYVLVDPLKTMQRMFEAEKNPDGLIELVSMVTSAGFKLDNKNWNFYVQALARLKRWREAFDICEEVLMPRWTGWYLTRRKQRVKNRLPLDLRRIGSSREYLRPIAHTMFVLAKEYGEIEQLAPWSVENGRVLSGIDEHCPRTVVAIKSMRRTGSEAEETIFSEFAGDLGGRASRRRSSPWDEDDRAPRNVEPDLQGRPREPPRRILQELSAADEQIGAPMEKKAKRSSTNDDLSADDEDFLSRGLGSSGEARPGKAKTPQYDR</sequence>
<proteinExistence type="predicted"/>
<protein>
    <submittedName>
        <fullName evidence="2">Putative coxi translation protein cya5 protein</fullName>
    </submittedName>
</protein>
<gene>
    <name evidence="2" type="ORF">UCRPA7_6832</name>
</gene>
<name>R8BDN3_PHAM7</name>
<feature type="region of interest" description="Disordered" evidence="1">
    <location>
        <begin position="220"/>
        <end position="313"/>
    </location>
</feature>
<dbReference type="EMBL" id="KB933264">
    <property type="protein sequence ID" value="EON97409.1"/>
    <property type="molecule type" value="Genomic_DNA"/>
</dbReference>
<dbReference type="KEGG" id="tmn:UCRPA7_6832"/>
<evidence type="ECO:0000313" key="2">
    <source>
        <dbReference type="EMBL" id="EON97409.1"/>
    </source>
</evidence>
<evidence type="ECO:0000256" key="1">
    <source>
        <dbReference type="SAM" id="MobiDB-lite"/>
    </source>
</evidence>
<reference evidence="3" key="1">
    <citation type="journal article" date="2013" name="Genome Announc.">
        <title>Draft genome sequence of the ascomycete Phaeoacremonium aleophilum strain UCR-PA7, a causal agent of the esca disease complex in grapevines.</title>
        <authorList>
            <person name="Blanco-Ulate B."/>
            <person name="Rolshausen P."/>
            <person name="Cantu D."/>
        </authorList>
    </citation>
    <scope>NUCLEOTIDE SEQUENCE [LARGE SCALE GENOMIC DNA]</scope>
    <source>
        <strain evidence="3">UCR-PA7</strain>
    </source>
</reference>
<feature type="compositionally biased region" description="Basic and acidic residues" evidence="1">
    <location>
        <begin position="235"/>
        <end position="256"/>
    </location>
</feature>